<comment type="caution">
    <text evidence="8">The sequence shown here is derived from an EMBL/GenBank/DDBJ whole genome shotgun (WGS) entry which is preliminary data.</text>
</comment>
<comment type="similarity">
    <text evidence="5">Belongs to the SAT4 family.</text>
</comment>
<dbReference type="Proteomes" id="UP000717696">
    <property type="component" value="Unassembled WGS sequence"/>
</dbReference>
<feature type="transmembrane region" description="Helical" evidence="6">
    <location>
        <begin position="177"/>
        <end position="197"/>
    </location>
</feature>
<dbReference type="Pfam" id="PF20684">
    <property type="entry name" value="Fung_rhodopsin"/>
    <property type="match status" value="1"/>
</dbReference>
<feature type="transmembrane region" description="Helical" evidence="6">
    <location>
        <begin position="12"/>
        <end position="30"/>
    </location>
</feature>
<dbReference type="PANTHER" id="PTHR33048">
    <property type="entry name" value="PTH11-LIKE INTEGRAL MEMBRANE PROTEIN (AFU_ORTHOLOGUE AFUA_5G11245)"/>
    <property type="match status" value="1"/>
</dbReference>
<evidence type="ECO:0000313" key="9">
    <source>
        <dbReference type="Proteomes" id="UP000717696"/>
    </source>
</evidence>
<evidence type="ECO:0000256" key="2">
    <source>
        <dbReference type="ARBA" id="ARBA00022692"/>
    </source>
</evidence>
<organism evidence="8 9">
    <name type="scientific">Dactylonectria estremocensis</name>
    <dbReference type="NCBI Taxonomy" id="1079267"/>
    <lineage>
        <taxon>Eukaryota</taxon>
        <taxon>Fungi</taxon>
        <taxon>Dikarya</taxon>
        <taxon>Ascomycota</taxon>
        <taxon>Pezizomycotina</taxon>
        <taxon>Sordariomycetes</taxon>
        <taxon>Hypocreomycetidae</taxon>
        <taxon>Hypocreales</taxon>
        <taxon>Nectriaceae</taxon>
        <taxon>Dactylonectria</taxon>
    </lineage>
</organism>
<name>A0A9P9DE03_9HYPO</name>
<feature type="transmembrane region" description="Helical" evidence="6">
    <location>
        <begin position="51"/>
        <end position="74"/>
    </location>
</feature>
<dbReference type="InterPro" id="IPR052337">
    <property type="entry name" value="SAT4-like"/>
</dbReference>
<feature type="transmembrane region" description="Helical" evidence="6">
    <location>
        <begin position="129"/>
        <end position="148"/>
    </location>
</feature>
<evidence type="ECO:0000256" key="4">
    <source>
        <dbReference type="ARBA" id="ARBA00023136"/>
    </source>
</evidence>
<keyword evidence="3 6" id="KW-1133">Transmembrane helix</keyword>
<feature type="transmembrane region" description="Helical" evidence="6">
    <location>
        <begin position="94"/>
        <end position="117"/>
    </location>
</feature>
<evidence type="ECO:0000256" key="5">
    <source>
        <dbReference type="ARBA" id="ARBA00038359"/>
    </source>
</evidence>
<comment type="subcellular location">
    <subcellularLocation>
        <location evidence="1">Membrane</location>
        <topology evidence="1">Multi-pass membrane protein</topology>
    </subcellularLocation>
</comment>
<sequence>MSAPSSPVPGTSYAAVFFVPAGVLLGLTLLTSIARFYSRWHPTRLLRWDDYTLAFALVPQLLTVAWFIIVAAMYSYGRGVVGNPEPLSIVGPLGATVGVLWFWSMNVIRISMCLMILRLKDSRRWKGPLWSLIAVQVALALSATVVNLCYCRPLSAAWESDPDAVCLKPSQMKAFAYTYNAFNIASDLILSLMPLAFIFKMHRLITEKILIGCLMAAGLLASVFGILRLVILLAKFGQDIAWMQVKTDLLCGLELMVATLAASLPCLKAPIHRVLRRLGFLHSSTTDASSSSFLARMTFGSHFRRQIGELPLADSSGGPDDKRMNIGMA</sequence>
<keyword evidence="4 6" id="KW-0472">Membrane</keyword>
<dbReference type="OrthoDB" id="5278984at2759"/>
<keyword evidence="2 6" id="KW-0812">Transmembrane</keyword>
<dbReference type="EMBL" id="JAGMUU010000034">
    <property type="protein sequence ID" value="KAH7117209.1"/>
    <property type="molecule type" value="Genomic_DNA"/>
</dbReference>
<keyword evidence="9" id="KW-1185">Reference proteome</keyword>
<feature type="domain" description="Rhodopsin" evidence="7">
    <location>
        <begin position="34"/>
        <end position="273"/>
    </location>
</feature>
<dbReference type="GO" id="GO:0016020">
    <property type="term" value="C:membrane"/>
    <property type="evidence" value="ECO:0007669"/>
    <property type="project" value="UniProtKB-SubCell"/>
</dbReference>
<proteinExistence type="inferred from homology"/>
<gene>
    <name evidence="8" type="ORF">B0J13DRAFT_458888</name>
</gene>
<dbReference type="InterPro" id="IPR049326">
    <property type="entry name" value="Rhodopsin_dom_fungi"/>
</dbReference>
<evidence type="ECO:0000259" key="7">
    <source>
        <dbReference type="Pfam" id="PF20684"/>
    </source>
</evidence>
<dbReference type="AlphaFoldDB" id="A0A9P9DE03"/>
<reference evidence="8" key="1">
    <citation type="journal article" date="2021" name="Nat. Commun.">
        <title>Genetic determinants of endophytism in the Arabidopsis root mycobiome.</title>
        <authorList>
            <person name="Mesny F."/>
            <person name="Miyauchi S."/>
            <person name="Thiergart T."/>
            <person name="Pickel B."/>
            <person name="Atanasova L."/>
            <person name="Karlsson M."/>
            <person name="Huettel B."/>
            <person name="Barry K.W."/>
            <person name="Haridas S."/>
            <person name="Chen C."/>
            <person name="Bauer D."/>
            <person name="Andreopoulos W."/>
            <person name="Pangilinan J."/>
            <person name="LaButti K."/>
            <person name="Riley R."/>
            <person name="Lipzen A."/>
            <person name="Clum A."/>
            <person name="Drula E."/>
            <person name="Henrissat B."/>
            <person name="Kohler A."/>
            <person name="Grigoriev I.V."/>
            <person name="Martin F.M."/>
            <person name="Hacquard S."/>
        </authorList>
    </citation>
    <scope>NUCLEOTIDE SEQUENCE</scope>
    <source>
        <strain evidence="8">MPI-CAGE-AT-0021</strain>
    </source>
</reference>
<protein>
    <recommendedName>
        <fullName evidence="7">Rhodopsin domain-containing protein</fullName>
    </recommendedName>
</protein>
<dbReference type="PANTHER" id="PTHR33048:SF129">
    <property type="entry name" value="INTEGRAL MEMBRANE PROTEIN-RELATED"/>
    <property type="match status" value="1"/>
</dbReference>
<feature type="transmembrane region" description="Helical" evidence="6">
    <location>
        <begin position="209"/>
        <end position="233"/>
    </location>
</feature>
<accession>A0A9P9DE03</accession>
<evidence type="ECO:0000256" key="1">
    <source>
        <dbReference type="ARBA" id="ARBA00004141"/>
    </source>
</evidence>
<evidence type="ECO:0000256" key="3">
    <source>
        <dbReference type="ARBA" id="ARBA00022989"/>
    </source>
</evidence>
<evidence type="ECO:0000313" key="8">
    <source>
        <dbReference type="EMBL" id="KAH7117209.1"/>
    </source>
</evidence>
<evidence type="ECO:0000256" key="6">
    <source>
        <dbReference type="SAM" id="Phobius"/>
    </source>
</evidence>